<evidence type="ECO:0000256" key="10">
    <source>
        <dbReference type="ARBA" id="ARBA00077741"/>
    </source>
</evidence>
<dbReference type="PATRIC" id="fig|306537.10.peg.52"/>
<feature type="domain" description="PPM-type phosphatase" evidence="14">
    <location>
        <begin position="14"/>
        <end position="248"/>
    </location>
</feature>
<dbReference type="EC" id="3.1.3.16" evidence="2"/>
<keyword evidence="6" id="KW-0464">Manganese</keyword>
<dbReference type="Proteomes" id="UP000000545">
    <property type="component" value="Chromosome"/>
</dbReference>
<evidence type="ECO:0000256" key="7">
    <source>
        <dbReference type="ARBA" id="ARBA00047761"/>
    </source>
</evidence>
<dbReference type="InterPro" id="IPR001932">
    <property type="entry name" value="PPM-type_phosphatase-like_dom"/>
</dbReference>
<evidence type="ECO:0000259" key="14">
    <source>
        <dbReference type="PROSITE" id="PS51746"/>
    </source>
</evidence>
<reference evidence="15 16" key="1">
    <citation type="journal article" date="2005" name="J. Bacteriol.">
        <title>Complete genome sequence and analysis of the multiresistant nosocomial pathogen Corynebacterium jeikeium K411, a lipid-requiring bacterium of the human skin flora.</title>
        <authorList>
            <person name="Tauch A."/>
            <person name="Kaiser O."/>
            <person name="Hain T."/>
            <person name="Goesmann A."/>
            <person name="Weisshaar B."/>
            <person name="Albersmeier A."/>
            <person name="Bekel T."/>
            <person name="Bischoff N."/>
            <person name="Brune I."/>
            <person name="Chakraborty T."/>
            <person name="Kalinowski J."/>
            <person name="Meyer F."/>
            <person name="Rupp O."/>
            <person name="Schneiker S."/>
            <person name="Viehoever P."/>
            <person name="Puehler A."/>
        </authorList>
    </citation>
    <scope>NUCLEOTIDE SEQUENCE [LARGE SCALE GENOMIC DNA]</scope>
    <source>
        <strain evidence="15 16">K411</strain>
    </source>
</reference>
<keyword evidence="16" id="KW-1185">Reference proteome</keyword>
<dbReference type="PROSITE" id="PS51746">
    <property type="entry name" value="PPM_2"/>
    <property type="match status" value="1"/>
</dbReference>
<dbReference type="Pfam" id="PF13672">
    <property type="entry name" value="PP2C_2"/>
    <property type="match status" value="1"/>
</dbReference>
<evidence type="ECO:0000256" key="2">
    <source>
        <dbReference type="ARBA" id="ARBA00013081"/>
    </source>
</evidence>
<dbReference type="HOGENOM" id="CLU_025431_0_0_11"/>
<dbReference type="AlphaFoldDB" id="Q4JYB7"/>
<dbReference type="SMART" id="SM00331">
    <property type="entry name" value="PP2C_SIG"/>
    <property type="match status" value="1"/>
</dbReference>
<keyword evidence="13" id="KW-1133">Transmembrane helix</keyword>
<feature type="compositionally biased region" description="Basic and acidic residues" evidence="12">
    <location>
        <begin position="326"/>
        <end position="344"/>
    </location>
</feature>
<dbReference type="eggNOG" id="COG0631">
    <property type="taxonomic scope" value="Bacteria"/>
</dbReference>
<comment type="catalytic activity">
    <reaction evidence="8">
        <text>O-phospho-L-threonyl-[protein] + H2O = L-threonyl-[protein] + phosphate</text>
        <dbReference type="Rhea" id="RHEA:47004"/>
        <dbReference type="Rhea" id="RHEA-COMP:11060"/>
        <dbReference type="Rhea" id="RHEA-COMP:11605"/>
        <dbReference type="ChEBI" id="CHEBI:15377"/>
        <dbReference type="ChEBI" id="CHEBI:30013"/>
        <dbReference type="ChEBI" id="CHEBI:43474"/>
        <dbReference type="ChEBI" id="CHEBI:61977"/>
        <dbReference type="EC" id="3.1.3.16"/>
    </reaction>
</comment>
<dbReference type="RefSeq" id="WP_011272804.1">
    <property type="nucleotide sequence ID" value="NC_007164.1"/>
</dbReference>
<dbReference type="CDD" id="cd00143">
    <property type="entry name" value="PP2Cc"/>
    <property type="match status" value="1"/>
</dbReference>
<dbReference type="SMART" id="SM00332">
    <property type="entry name" value="PP2Cc"/>
    <property type="match status" value="1"/>
</dbReference>
<feature type="region of interest" description="Disordered" evidence="12">
    <location>
        <begin position="483"/>
        <end position="523"/>
    </location>
</feature>
<keyword evidence="13" id="KW-0472">Membrane</keyword>
<evidence type="ECO:0000256" key="11">
    <source>
        <dbReference type="ARBA" id="ARBA00079123"/>
    </source>
</evidence>
<keyword evidence="4 15" id="KW-0378">Hydrolase</keyword>
<dbReference type="GO" id="GO:0004722">
    <property type="term" value="F:protein serine/threonine phosphatase activity"/>
    <property type="evidence" value="ECO:0007669"/>
    <property type="project" value="UniProtKB-EC"/>
</dbReference>
<evidence type="ECO:0000256" key="4">
    <source>
        <dbReference type="ARBA" id="ARBA00022801"/>
    </source>
</evidence>
<evidence type="ECO:0000256" key="13">
    <source>
        <dbReference type="SAM" id="Phobius"/>
    </source>
</evidence>
<dbReference type="GO" id="GO:0046872">
    <property type="term" value="F:metal ion binding"/>
    <property type="evidence" value="ECO:0007669"/>
    <property type="project" value="UniProtKB-KW"/>
</dbReference>
<feature type="region of interest" description="Disordered" evidence="12">
    <location>
        <begin position="280"/>
        <end position="356"/>
    </location>
</feature>
<feature type="compositionally biased region" description="Basic and acidic residues" evidence="12">
    <location>
        <begin position="488"/>
        <end position="508"/>
    </location>
</feature>
<evidence type="ECO:0000256" key="1">
    <source>
        <dbReference type="ARBA" id="ARBA00001936"/>
    </source>
</evidence>
<keyword evidence="3" id="KW-0479">Metal-binding</keyword>
<feature type="transmembrane region" description="Helical" evidence="13">
    <location>
        <begin position="362"/>
        <end position="384"/>
    </location>
</feature>
<keyword evidence="13" id="KW-0812">Transmembrane</keyword>
<dbReference type="KEGG" id="cjk:jk0041"/>
<keyword evidence="5" id="KW-0904">Protein phosphatase</keyword>
<comment type="catalytic activity">
    <reaction evidence="7">
        <text>O-phospho-L-seryl-[protein] + H2O = L-seryl-[protein] + phosphate</text>
        <dbReference type="Rhea" id="RHEA:20629"/>
        <dbReference type="Rhea" id="RHEA-COMP:9863"/>
        <dbReference type="Rhea" id="RHEA-COMP:11604"/>
        <dbReference type="ChEBI" id="CHEBI:15377"/>
        <dbReference type="ChEBI" id="CHEBI:29999"/>
        <dbReference type="ChEBI" id="CHEBI:43474"/>
        <dbReference type="ChEBI" id="CHEBI:83421"/>
        <dbReference type="EC" id="3.1.3.16"/>
    </reaction>
</comment>
<accession>Q4JYB7</accession>
<dbReference type="InterPro" id="IPR036457">
    <property type="entry name" value="PPM-type-like_dom_sf"/>
</dbReference>
<dbReference type="Gene3D" id="3.60.40.10">
    <property type="entry name" value="PPM-type phosphatase domain"/>
    <property type="match status" value="1"/>
</dbReference>
<gene>
    <name evidence="15" type="primary">ppp</name>
    <name evidence="15" type="ordered locus">jk0041</name>
</gene>
<dbReference type="EMBL" id="CR931997">
    <property type="protein sequence ID" value="CAI36190.1"/>
    <property type="molecule type" value="Genomic_DNA"/>
</dbReference>
<evidence type="ECO:0000313" key="15">
    <source>
        <dbReference type="EMBL" id="CAI36190.1"/>
    </source>
</evidence>
<comment type="cofactor">
    <cofactor evidence="1">
        <name>Mn(2+)</name>
        <dbReference type="ChEBI" id="CHEBI:29035"/>
    </cofactor>
</comment>
<sequence>MTEDKNGNIRRTLNFAACSDRGLVRGNNEDSAYAGPRLLALADGMGGHAAGEVASQFLINALSPLDSPLIDEPNNRDQLENLLATATDEGNQDIAAHVDEHPNLDGMGCTLTSMLFRENEVAICHIGDSRGYLLRDGELRQVTKDDTFVQSLVDEGKLDPEDVSSHPQRSLILKALTGRPVEPTLWREKTQVGDRFMLCSDGLSDPVSTDTIREVLSRGTPEKAARKLVEMALRGGGPDNVTVVVADVVEFDANSNAPTDPELTLPPRPVMAGAIAGEAMDMPRPNSSAARAAAIQGLSTTTAASPKKDPKKDQEDDESDPATAHSGHDRTGNANSDHGDDHGEGGAGASTATKPKKSRRGLWVTLAIILAVVLAAGAATYVMYQRVKDTYYVASDNSQIKVMNGTESSVLGIKLNSVHQDVCLDEQGKATFVDPGAGGDCHLFNTSDLTPAAQGALSDLPEDSYDKVTEQVDRLAEQTLPVCVTRVPADKEKSDKKDSQDSAKKSDAPEDLTTPGVSCREVK</sequence>
<evidence type="ECO:0000256" key="5">
    <source>
        <dbReference type="ARBA" id="ARBA00022912"/>
    </source>
</evidence>
<dbReference type="InterPro" id="IPR015655">
    <property type="entry name" value="PP2C"/>
</dbReference>
<evidence type="ECO:0000256" key="8">
    <source>
        <dbReference type="ARBA" id="ARBA00048336"/>
    </source>
</evidence>
<organism evidence="15 16">
    <name type="scientific">Corynebacterium jeikeium (strain K411)</name>
    <dbReference type="NCBI Taxonomy" id="306537"/>
    <lineage>
        <taxon>Bacteria</taxon>
        <taxon>Bacillati</taxon>
        <taxon>Actinomycetota</taxon>
        <taxon>Actinomycetes</taxon>
        <taxon>Mycobacteriales</taxon>
        <taxon>Corynebacteriaceae</taxon>
        <taxon>Corynebacterium</taxon>
    </lineage>
</organism>
<evidence type="ECO:0000256" key="6">
    <source>
        <dbReference type="ARBA" id="ARBA00023211"/>
    </source>
</evidence>
<evidence type="ECO:0000256" key="12">
    <source>
        <dbReference type="SAM" id="MobiDB-lite"/>
    </source>
</evidence>
<dbReference type="STRING" id="306537.jk0041"/>
<dbReference type="OrthoDB" id="9801841at2"/>
<proteinExistence type="predicted"/>
<dbReference type="FunFam" id="3.60.40.10:FF:000002">
    <property type="entry name" value="Serine/threonine phosphatase stp"/>
    <property type="match status" value="1"/>
</dbReference>
<dbReference type="SUPFAM" id="SSF81606">
    <property type="entry name" value="PP2C-like"/>
    <property type="match status" value="1"/>
</dbReference>
<dbReference type="PANTHER" id="PTHR47992">
    <property type="entry name" value="PROTEIN PHOSPHATASE"/>
    <property type="match status" value="1"/>
</dbReference>
<evidence type="ECO:0000256" key="9">
    <source>
        <dbReference type="ARBA" id="ARBA00071184"/>
    </source>
</evidence>
<name>Q4JYB7_CORJK</name>
<evidence type="ECO:0000256" key="3">
    <source>
        <dbReference type="ARBA" id="ARBA00022723"/>
    </source>
</evidence>
<evidence type="ECO:0000313" key="16">
    <source>
        <dbReference type="Proteomes" id="UP000000545"/>
    </source>
</evidence>
<protein>
    <recommendedName>
        <fullName evidence="9">Serine/threonine protein phosphatase PstP</fullName>
        <ecNumber evidence="2">3.1.3.16</ecNumber>
    </recommendedName>
    <alternativeName>
        <fullName evidence="11">Mycobacterial Ser/Thr phosphatase</fullName>
    </alternativeName>
    <alternativeName>
        <fullName evidence="10">PP2C-family Ser/Thr phosphatase</fullName>
    </alternativeName>
</protein>